<evidence type="ECO:0000256" key="6">
    <source>
        <dbReference type="ARBA" id="ARBA00022833"/>
    </source>
</evidence>
<dbReference type="PANTHER" id="PTHR21445">
    <property type="entry name" value="ENDONUCLEASE IV ENDODEOXYRIBONUCLEASE IV"/>
    <property type="match status" value="1"/>
</dbReference>
<feature type="compositionally biased region" description="Basic residues" evidence="8">
    <location>
        <begin position="41"/>
        <end position="60"/>
    </location>
</feature>
<dbReference type="GO" id="GO:0008081">
    <property type="term" value="F:phosphoric diester hydrolase activity"/>
    <property type="evidence" value="ECO:0007669"/>
    <property type="project" value="TreeGrafter"/>
</dbReference>
<sequence length="481" mass="52630">MTARLDKSSRRLQALFITKMSPRKTRSSSKQTATTNAPHSSPHKKSPKKSAAHNGHKKPPQVKNTRSKVPPVEGKSSKKPAVVTRTRKPQTAKGAKPQKKDTVVEKETPNIANKSSSNGFANDIVKTEPQDIKSQDKPSTAKATSSKKVSSAAKTLPCPAVTVKRSSSPVIADGVAESPKKRKTDTTKSSSKLPRKVTIKSSKFVGAHMSVSGGLELAVSRAVEMGARSFGLFLRSQRQWAAKPMTQETANRFRDACREHNFAPHQILPHGSYLLNCGSPDPVVLKKSRETLVDELKRCEMLGLVYYNFHPGSTCGAISREACMDLIADSINQAHKETTYVISVIENMCKQGHTIGGDFHELRGIIDRVKDKSRIGVCLDTCHAFAAGYDLATQDGFEKMMNDFESIIGLSYLKAVHLNDSKGKVGSHLDRHENIGRGNIGLDGFRRIMNDPRLDHLPMILETPETDYGVEIALLNGLCSP</sequence>
<dbReference type="InterPro" id="IPR036237">
    <property type="entry name" value="Xyl_isomerase-like_sf"/>
</dbReference>
<comment type="similarity">
    <text evidence="2">Belongs to the AP endonuclease 2 family.</text>
</comment>
<name>A0AAQ4DF56_AMBAM</name>
<dbReference type="PROSITE" id="PS00730">
    <property type="entry name" value="AP_NUCLEASE_F2_2"/>
    <property type="match status" value="1"/>
</dbReference>
<evidence type="ECO:0000313" key="10">
    <source>
        <dbReference type="EMBL" id="KAK8761096.1"/>
    </source>
</evidence>
<dbReference type="GO" id="GO:0003677">
    <property type="term" value="F:DNA binding"/>
    <property type="evidence" value="ECO:0007669"/>
    <property type="project" value="InterPro"/>
</dbReference>
<dbReference type="Proteomes" id="UP001321473">
    <property type="component" value="Unassembled WGS sequence"/>
</dbReference>
<evidence type="ECO:0000256" key="7">
    <source>
        <dbReference type="ARBA" id="ARBA00023204"/>
    </source>
</evidence>
<keyword evidence="5" id="KW-0378">Hydrolase</keyword>
<dbReference type="NCBIfam" id="TIGR00587">
    <property type="entry name" value="nfo"/>
    <property type="match status" value="1"/>
</dbReference>
<dbReference type="InterPro" id="IPR018246">
    <property type="entry name" value="AP_endonuc_F2_Zn_BS"/>
</dbReference>
<evidence type="ECO:0000256" key="3">
    <source>
        <dbReference type="ARBA" id="ARBA00022723"/>
    </source>
</evidence>
<feature type="domain" description="Xylose isomerase-like TIM barrel" evidence="9">
    <location>
        <begin position="220"/>
        <end position="465"/>
    </location>
</feature>
<comment type="caution">
    <text evidence="10">The sequence shown here is derived from an EMBL/GenBank/DDBJ whole genome shotgun (WGS) entry which is preliminary data.</text>
</comment>
<dbReference type="GO" id="GO:0008270">
    <property type="term" value="F:zinc ion binding"/>
    <property type="evidence" value="ECO:0007669"/>
    <property type="project" value="InterPro"/>
</dbReference>
<dbReference type="CDD" id="cd00019">
    <property type="entry name" value="AP2Ec"/>
    <property type="match status" value="1"/>
</dbReference>
<keyword evidence="11" id="KW-1185">Reference proteome</keyword>
<dbReference type="GO" id="GO:0005634">
    <property type="term" value="C:nucleus"/>
    <property type="evidence" value="ECO:0007669"/>
    <property type="project" value="TreeGrafter"/>
</dbReference>
<keyword evidence="3" id="KW-0479">Metal-binding</keyword>
<feature type="compositionally biased region" description="Polar residues" evidence="8">
    <location>
        <begin position="110"/>
        <end position="120"/>
    </location>
</feature>
<dbReference type="NCBIfam" id="NF002199">
    <property type="entry name" value="PRK01060.1-4"/>
    <property type="match status" value="1"/>
</dbReference>
<evidence type="ECO:0000313" key="11">
    <source>
        <dbReference type="Proteomes" id="UP001321473"/>
    </source>
</evidence>
<dbReference type="HAMAP" id="MF_00152">
    <property type="entry name" value="Nfo"/>
    <property type="match status" value="1"/>
</dbReference>
<keyword evidence="7" id="KW-0234">DNA repair</keyword>
<dbReference type="InterPro" id="IPR013022">
    <property type="entry name" value="Xyl_isomerase-like_TIM-brl"/>
</dbReference>
<dbReference type="GO" id="GO:0006284">
    <property type="term" value="P:base-excision repair"/>
    <property type="evidence" value="ECO:0007669"/>
    <property type="project" value="TreeGrafter"/>
</dbReference>
<keyword evidence="4" id="KW-0227">DNA damage</keyword>
<dbReference type="Pfam" id="PF01261">
    <property type="entry name" value="AP_endonuc_2"/>
    <property type="match status" value="1"/>
</dbReference>
<dbReference type="InterPro" id="IPR001719">
    <property type="entry name" value="AP_endonuc_2"/>
</dbReference>
<dbReference type="GO" id="GO:0005739">
    <property type="term" value="C:mitochondrion"/>
    <property type="evidence" value="ECO:0007669"/>
    <property type="project" value="TreeGrafter"/>
</dbReference>
<evidence type="ECO:0000259" key="9">
    <source>
        <dbReference type="Pfam" id="PF01261"/>
    </source>
</evidence>
<feature type="region of interest" description="Disordered" evidence="8">
    <location>
        <begin position="1"/>
        <end position="154"/>
    </location>
</feature>
<feature type="compositionally biased region" description="Low complexity" evidence="8">
    <location>
        <begin position="140"/>
        <end position="154"/>
    </location>
</feature>
<dbReference type="EMBL" id="JARKHS020031548">
    <property type="protein sequence ID" value="KAK8761096.1"/>
    <property type="molecule type" value="Genomic_DNA"/>
</dbReference>
<feature type="compositionally biased region" description="Basic and acidic residues" evidence="8">
    <location>
        <begin position="125"/>
        <end position="136"/>
    </location>
</feature>
<keyword evidence="6" id="KW-0862">Zinc</keyword>
<protein>
    <recommendedName>
        <fullName evidence="9">Xylose isomerase-like TIM barrel domain-containing protein</fullName>
    </recommendedName>
</protein>
<proteinExistence type="inferred from homology"/>
<organism evidence="10 11">
    <name type="scientific">Amblyomma americanum</name>
    <name type="common">Lone star tick</name>
    <dbReference type="NCBI Taxonomy" id="6943"/>
    <lineage>
        <taxon>Eukaryota</taxon>
        <taxon>Metazoa</taxon>
        <taxon>Ecdysozoa</taxon>
        <taxon>Arthropoda</taxon>
        <taxon>Chelicerata</taxon>
        <taxon>Arachnida</taxon>
        <taxon>Acari</taxon>
        <taxon>Parasitiformes</taxon>
        <taxon>Ixodida</taxon>
        <taxon>Ixodoidea</taxon>
        <taxon>Ixodidae</taxon>
        <taxon>Amblyomminae</taxon>
        <taxon>Amblyomma</taxon>
    </lineage>
</organism>
<dbReference type="PROSITE" id="PS00731">
    <property type="entry name" value="AP_NUCLEASE_F2_3"/>
    <property type="match status" value="1"/>
</dbReference>
<evidence type="ECO:0000256" key="2">
    <source>
        <dbReference type="ARBA" id="ARBA00005340"/>
    </source>
</evidence>
<dbReference type="PROSITE" id="PS00729">
    <property type="entry name" value="AP_NUCLEASE_F2_1"/>
    <property type="match status" value="1"/>
</dbReference>
<evidence type="ECO:0000256" key="5">
    <source>
        <dbReference type="ARBA" id="ARBA00022801"/>
    </source>
</evidence>
<dbReference type="FunFam" id="3.20.20.150:FF:000001">
    <property type="entry name" value="Probable endonuclease 4"/>
    <property type="match status" value="1"/>
</dbReference>
<feature type="region of interest" description="Disordered" evidence="8">
    <location>
        <begin position="172"/>
        <end position="194"/>
    </location>
</feature>
<evidence type="ECO:0000256" key="8">
    <source>
        <dbReference type="SAM" id="MobiDB-lite"/>
    </source>
</evidence>
<evidence type="ECO:0000256" key="1">
    <source>
        <dbReference type="ARBA" id="ARBA00001947"/>
    </source>
</evidence>
<feature type="compositionally biased region" description="Basic and acidic residues" evidence="8">
    <location>
        <begin position="98"/>
        <end position="108"/>
    </location>
</feature>
<gene>
    <name evidence="10" type="ORF">V5799_027641</name>
</gene>
<dbReference type="PANTHER" id="PTHR21445:SF0">
    <property type="entry name" value="APURINIC-APYRIMIDINIC ENDONUCLEASE"/>
    <property type="match status" value="1"/>
</dbReference>
<dbReference type="SUPFAM" id="SSF51658">
    <property type="entry name" value="Xylose isomerase-like"/>
    <property type="match status" value="1"/>
</dbReference>
<dbReference type="SMART" id="SM00518">
    <property type="entry name" value="AP2Ec"/>
    <property type="match status" value="1"/>
</dbReference>
<evidence type="ECO:0000256" key="4">
    <source>
        <dbReference type="ARBA" id="ARBA00022763"/>
    </source>
</evidence>
<comment type="cofactor">
    <cofactor evidence="1">
        <name>Zn(2+)</name>
        <dbReference type="ChEBI" id="CHEBI:29105"/>
    </cofactor>
</comment>
<reference evidence="10 11" key="1">
    <citation type="journal article" date="2023" name="Arcadia Sci">
        <title>De novo assembly of a long-read Amblyomma americanum tick genome.</title>
        <authorList>
            <person name="Chou S."/>
            <person name="Poskanzer K.E."/>
            <person name="Rollins M."/>
            <person name="Thuy-Boun P.S."/>
        </authorList>
    </citation>
    <scope>NUCLEOTIDE SEQUENCE [LARGE SCALE GENOMIC DNA]</scope>
    <source>
        <strain evidence="10">F_SG_1</strain>
        <tissue evidence="10">Salivary glands</tissue>
    </source>
</reference>
<dbReference type="Gene3D" id="3.20.20.150">
    <property type="entry name" value="Divalent-metal-dependent TIM barrel enzymes"/>
    <property type="match status" value="1"/>
</dbReference>
<dbReference type="GO" id="GO:0003906">
    <property type="term" value="F:DNA-(apurinic or apyrimidinic site) endonuclease activity"/>
    <property type="evidence" value="ECO:0007669"/>
    <property type="project" value="TreeGrafter"/>
</dbReference>
<accession>A0AAQ4DF56</accession>
<dbReference type="PROSITE" id="PS51432">
    <property type="entry name" value="AP_NUCLEASE_F2_4"/>
    <property type="match status" value="1"/>
</dbReference>
<dbReference type="AlphaFoldDB" id="A0AAQ4DF56"/>